<dbReference type="FunFam" id="3.30.160.20:FF:000009">
    <property type="entry name" value="Adenosine deaminase RNA-specific B2 (inactive)"/>
    <property type="match status" value="1"/>
</dbReference>
<feature type="domain" description="DRBM" evidence="3">
    <location>
        <begin position="377"/>
        <end position="443"/>
    </location>
</feature>
<protein>
    <recommendedName>
        <fullName evidence="3">DRBM domain-containing protein</fullName>
    </recommendedName>
</protein>
<evidence type="ECO:0000313" key="5">
    <source>
        <dbReference type="Proteomes" id="UP001239994"/>
    </source>
</evidence>
<feature type="compositionally biased region" description="Polar residues" evidence="2">
    <location>
        <begin position="77"/>
        <end position="90"/>
    </location>
</feature>
<comment type="caution">
    <text evidence="4">The sequence shown here is derived from an EMBL/GenBank/DDBJ whole genome shotgun (WGS) entry which is preliminary data.</text>
</comment>
<dbReference type="CDD" id="cd19896">
    <property type="entry name" value="DSRM_RED2_rpt1"/>
    <property type="match status" value="1"/>
</dbReference>
<dbReference type="EMBL" id="JAROKS010000016">
    <property type="protein sequence ID" value="KAK1794695.1"/>
    <property type="molecule type" value="Genomic_DNA"/>
</dbReference>
<dbReference type="PROSITE" id="PS50137">
    <property type="entry name" value="DS_RBD"/>
    <property type="match status" value="2"/>
</dbReference>
<dbReference type="InterPro" id="IPR014720">
    <property type="entry name" value="dsRBD_dom"/>
</dbReference>
<dbReference type="SUPFAM" id="SSF54768">
    <property type="entry name" value="dsRNA-binding domain-like"/>
    <property type="match status" value="2"/>
</dbReference>
<dbReference type="GO" id="GO:0003725">
    <property type="term" value="F:double-stranded RNA binding"/>
    <property type="evidence" value="ECO:0007669"/>
    <property type="project" value="TreeGrafter"/>
</dbReference>
<feature type="region of interest" description="Disordered" evidence="2">
    <location>
        <begin position="31"/>
        <end position="92"/>
    </location>
</feature>
<gene>
    <name evidence="4" type="ORF">P4O66_001267</name>
</gene>
<evidence type="ECO:0000256" key="2">
    <source>
        <dbReference type="SAM" id="MobiDB-lite"/>
    </source>
</evidence>
<evidence type="ECO:0000259" key="3">
    <source>
        <dbReference type="PROSITE" id="PS50137"/>
    </source>
</evidence>
<dbReference type="PANTHER" id="PTHR10910">
    <property type="entry name" value="EUKARYOTE SPECIFIC DSRNA BINDING PROTEIN"/>
    <property type="match status" value="1"/>
</dbReference>
<dbReference type="PANTHER" id="PTHR10910:SF17">
    <property type="entry name" value="DOUBLE-STRANDED RNA-SPECIFIC EDITASE B2"/>
    <property type="match status" value="1"/>
</dbReference>
<dbReference type="SMART" id="SM00358">
    <property type="entry name" value="DSRM"/>
    <property type="match status" value="2"/>
</dbReference>
<feature type="region of interest" description="Disordered" evidence="2">
    <location>
        <begin position="245"/>
        <end position="276"/>
    </location>
</feature>
<dbReference type="GO" id="GO:0006382">
    <property type="term" value="P:adenosine to inosine editing"/>
    <property type="evidence" value="ECO:0007669"/>
    <property type="project" value="TreeGrafter"/>
</dbReference>
<evidence type="ECO:0000256" key="1">
    <source>
        <dbReference type="PROSITE-ProRule" id="PRU00266"/>
    </source>
</evidence>
<dbReference type="AlphaFoldDB" id="A0AAD8Z8T6"/>
<feature type="compositionally biased region" description="Low complexity" evidence="2">
    <location>
        <begin position="38"/>
        <end position="49"/>
    </location>
</feature>
<dbReference type="Pfam" id="PF00035">
    <property type="entry name" value="dsrm"/>
    <property type="match status" value="2"/>
</dbReference>
<dbReference type="GO" id="GO:0006396">
    <property type="term" value="P:RNA processing"/>
    <property type="evidence" value="ECO:0007669"/>
    <property type="project" value="TreeGrafter"/>
</dbReference>
<dbReference type="GO" id="GO:0005730">
    <property type="term" value="C:nucleolus"/>
    <property type="evidence" value="ECO:0007669"/>
    <property type="project" value="TreeGrafter"/>
</dbReference>
<dbReference type="Gene3D" id="3.30.160.20">
    <property type="match status" value="2"/>
</dbReference>
<dbReference type="GO" id="GO:0005737">
    <property type="term" value="C:cytoplasm"/>
    <property type="evidence" value="ECO:0007669"/>
    <property type="project" value="TreeGrafter"/>
</dbReference>
<dbReference type="Proteomes" id="UP001239994">
    <property type="component" value="Unassembled WGS sequence"/>
</dbReference>
<accession>A0AAD8Z8T6</accession>
<dbReference type="GO" id="GO:0003726">
    <property type="term" value="F:double-stranded RNA adenosine deaminase activity"/>
    <property type="evidence" value="ECO:0007669"/>
    <property type="project" value="TreeGrafter"/>
</dbReference>
<name>A0AAD8Z8T6_9TELE</name>
<organism evidence="4 5">
    <name type="scientific">Electrophorus voltai</name>
    <dbReference type="NCBI Taxonomy" id="2609070"/>
    <lineage>
        <taxon>Eukaryota</taxon>
        <taxon>Metazoa</taxon>
        <taxon>Chordata</taxon>
        <taxon>Craniata</taxon>
        <taxon>Vertebrata</taxon>
        <taxon>Euteleostomi</taxon>
        <taxon>Actinopterygii</taxon>
        <taxon>Neopterygii</taxon>
        <taxon>Teleostei</taxon>
        <taxon>Ostariophysi</taxon>
        <taxon>Gymnotiformes</taxon>
        <taxon>Gymnotoidei</taxon>
        <taxon>Gymnotidae</taxon>
        <taxon>Electrophorus</taxon>
    </lineage>
</organism>
<dbReference type="InterPro" id="IPR044460">
    <property type="entry name" value="ADAR3_DSRM_1"/>
</dbReference>
<keyword evidence="5" id="KW-1185">Reference proteome</keyword>
<sequence length="812" mass="87548">MLVFVPDLLNTEAELQGYRGDLELHRARLRRDDGGLEPPTGGPAQPTPGIYEVGPSPLTSADGTDRTPCLHYGGVQESPSHPSTHSTEQKSLGVRGTELGLCAGQMARDRALACEPLTRASAGRKEERLPLDVGLRHRQFFNLPVGLSAPVGFCRIVSHRVLPLNWCTRAAAVPGGSQARGGRKLMTSHDYELHGESVAWRDDRSSLQYVLTNKLVRRCFTLHNRCAGSRGSEQATAGLRRWARAPYGPERNQPPGNHGPGKPERTCSDGVPSANPHGLGLSEATMYEEAGLLNPLRRASFSCVLSGTSSAEVKENRNTGNLEDCSIVSSDRPSLFLSDAARGGASRLKRKRPLEEDNNGRACKPQVRCGAPAWSEVPKNALVQLNELRPGLQYRTVAQTGPVHAPLFSIAVEVNGLTFEGTGPTKKKAKMHAAELALRSFVQFPNAPQAHLAMGGGGGDPTADFTSDHADFPDTLFKGFEPDGWRTAGTELLSGALRLRHSLDLMVVQAEQGAPRLASASEPPPPSPVVLLNDLRPGTRYACLAQRAPGRHHRHAFVMAVRVDGRIFEGSGRSKKLAKRQAALSALQALFSACQAPDARSAHVPGRIKCPHLPQACWRVGALFQKDDRWWKLLKVTLQSVFESVWQDALGNLDKLEPLGKIQEVEAKLGGDDAAAAPAPDAPTRELNARRTCTPCVRNDGRLVSLGSRSLLVYGRPLDCLGRLAAGRRRRGSSPDGSGCVRDPPHPPCLAAFPALPTTGVLTPLQSRVFNGTKPGLKWVVGPGSQCPGEYLQGEQNLAEWRHQANGPRITP</sequence>
<proteinExistence type="predicted"/>
<dbReference type="GO" id="GO:0008251">
    <property type="term" value="F:tRNA-specific adenosine deaminase activity"/>
    <property type="evidence" value="ECO:0007669"/>
    <property type="project" value="TreeGrafter"/>
</dbReference>
<reference evidence="4" key="1">
    <citation type="submission" date="2023-03" db="EMBL/GenBank/DDBJ databases">
        <title>Electrophorus voltai genome.</title>
        <authorList>
            <person name="Bian C."/>
        </authorList>
    </citation>
    <scope>NUCLEOTIDE SEQUENCE</scope>
    <source>
        <strain evidence="4">CB-2022</strain>
        <tissue evidence="4">Muscle</tissue>
    </source>
</reference>
<feature type="domain" description="DRBM" evidence="3">
    <location>
        <begin position="541"/>
        <end position="592"/>
    </location>
</feature>
<keyword evidence="1" id="KW-0694">RNA-binding</keyword>
<evidence type="ECO:0000313" key="4">
    <source>
        <dbReference type="EMBL" id="KAK1794695.1"/>
    </source>
</evidence>